<sequence length="109" mass="11684">TTNSVCKTPIISQVRDNPETTPTATLESSDNVTVTPEKTPGGFYKRKTARKSMGSYSGVKRKSSDLSPQTTPGSNKKSKDDNTSEITLEKMNGDIENVSDAGLVDKKSA</sequence>
<feature type="compositionally biased region" description="Polar residues" evidence="1">
    <location>
        <begin position="65"/>
        <end position="75"/>
    </location>
</feature>
<proteinExistence type="predicted"/>
<name>A0A0B7AIF7_9EUPU</name>
<reference evidence="2" key="1">
    <citation type="submission" date="2014-12" db="EMBL/GenBank/DDBJ databases">
        <title>Insight into the proteome of Arion vulgaris.</title>
        <authorList>
            <person name="Aradska J."/>
            <person name="Bulat T."/>
            <person name="Smidak R."/>
            <person name="Sarate P."/>
            <person name="Gangsoo J."/>
            <person name="Sialana F."/>
            <person name="Bilban M."/>
            <person name="Lubec G."/>
        </authorList>
    </citation>
    <scope>NUCLEOTIDE SEQUENCE</scope>
    <source>
        <tissue evidence="2">Skin</tissue>
    </source>
</reference>
<evidence type="ECO:0000256" key="1">
    <source>
        <dbReference type="SAM" id="MobiDB-lite"/>
    </source>
</evidence>
<organism evidence="2">
    <name type="scientific">Arion vulgaris</name>
    <dbReference type="NCBI Taxonomy" id="1028688"/>
    <lineage>
        <taxon>Eukaryota</taxon>
        <taxon>Metazoa</taxon>
        <taxon>Spiralia</taxon>
        <taxon>Lophotrochozoa</taxon>
        <taxon>Mollusca</taxon>
        <taxon>Gastropoda</taxon>
        <taxon>Heterobranchia</taxon>
        <taxon>Euthyneura</taxon>
        <taxon>Panpulmonata</taxon>
        <taxon>Eupulmonata</taxon>
        <taxon>Stylommatophora</taxon>
        <taxon>Helicina</taxon>
        <taxon>Arionoidea</taxon>
        <taxon>Arionidae</taxon>
        <taxon>Arion</taxon>
    </lineage>
</organism>
<feature type="region of interest" description="Disordered" evidence="1">
    <location>
        <begin position="1"/>
        <end position="109"/>
    </location>
</feature>
<feature type="compositionally biased region" description="Polar residues" evidence="1">
    <location>
        <begin position="1"/>
        <end position="36"/>
    </location>
</feature>
<feature type="non-terminal residue" evidence="2">
    <location>
        <position position="109"/>
    </location>
</feature>
<feature type="non-terminal residue" evidence="2">
    <location>
        <position position="1"/>
    </location>
</feature>
<gene>
    <name evidence="2" type="primary">ORF120615</name>
</gene>
<dbReference type="AlphaFoldDB" id="A0A0B7AIF7"/>
<protein>
    <submittedName>
        <fullName evidence="2">Uncharacterized protein</fullName>
    </submittedName>
</protein>
<accession>A0A0B7AIF7</accession>
<feature type="compositionally biased region" description="Basic and acidic residues" evidence="1">
    <location>
        <begin position="77"/>
        <end position="93"/>
    </location>
</feature>
<evidence type="ECO:0000313" key="2">
    <source>
        <dbReference type="EMBL" id="CEK80382.1"/>
    </source>
</evidence>
<dbReference type="EMBL" id="HACG01033517">
    <property type="protein sequence ID" value="CEK80382.1"/>
    <property type="molecule type" value="Transcribed_RNA"/>
</dbReference>